<dbReference type="EMBL" id="AWUE01013505">
    <property type="protein sequence ID" value="OMP06742.1"/>
    <property type="molecule type" value="Genomic_DNA"/>
</dbReference>
<protein>
    <submittedName>
        <fullName evidence="1">Uncharacterized protein</fullName>
    </submittedName>
</protein>
<reference evidence="2" key="1">
    <citation type="submission" date="2013-09" db="EMBL/GenBank/DDBJ databases">
        <title>Corchorus olitorius genome sequencing.</title>
        <authorList>
            <person name="Alam M."/>
            <person name="Haque M.S."/>
            <person name="Islam M.S."/>
            <person name="Emdad E.M."/>
            <person name="Islam M.M."/>
            <person name="Ahmed B."/>
            <person name="Halim A."/>
            <person name="Hossen Q.M.M."/>
            <person name="Hossain M.Z."/>
            <person name="Ahmed R."/>
            <person name="Khan M.M."/>
            <person name="Islam R."/>
            <person name="Rashid M.M."/>
            <person name="Khan S.A."/>
            <person name="Rahman M.S."/>
            <person name="Alam M."/>
            <person name="Yahiya A.S."/>
            <person name="Khan M.S."/>
            <person name="Azam M.S."/>
            <person name="Haque T."/>
            <person name="Lashkar M.Z.H."/>
            <person name="Akhand A.I."/>
            <person name="Morshed G."/>
            <person name="Roy S."/>
            <person name="Uddin K.S."/>
            <person name="Rabeya T."/>
            <person name="Hossain A.S."/>
            <person name="Chowdhury A."/>
            <person name="Snigdha A.R."/>
            <person name="Mortoza M.S."/>
            <person name="Matin S.A."/>
            <person name="Hoque S.M.E."/>
            <person name="Islam M.K."/>
            <person name="Roy D.K."/>
            <person name="Haider R."/>
            <person name="Moosa M.M."/>
            <person name="Elias S.M."/>
            <person name="Hasan A.M."/>
            <person name="Jahan S."/>
            <person name="Shafiuddin M."/>
            <person name="Mahmood N."/>
            <person name="Shommy N.S."/>
        </authorList>
    </citation>
    <scope>NUCLEOTIDE SEQUENCE [LARGE SCALE GENOMIC DNA]</scope>
    <source>
        <strain evidence="2">cv. O-4</strain>
    </source>
</reference>
<name>A0A1R3KI25_9ROSI</name>
<dbReference type="Proteomes" id="UP000187203">
    <property type="component" value="Unassembled WGS sequence"/>
</dbReference>
<dbReference type="AlphaFoldDB" id="A0A1R3KI25"/>
<organism evidence="1 2">
    <name type="scientific">Corchorus olitorius</name>
    <dbReference type="NCBI Taxonomy" id="93759"/>
    <lineage>
        <taxon>Eukaryota</taxon>
        <taxon>Viridiplantae</taxon>
        <taxon>Streptophyta</taxon>
        <taxon>Embryophyta</taxon>
        <taxon>Tracheophyta</taxon>
        <taxon>Spermatophyta</taxon>
        <taxon>Magnoliopsida</taxon>
        <taxon>eudicotyledons</taxon>
        <taxon>Gunneridae</taxon>
        <taxon>Pentapetalae</taxon>
        <taxon>rosids</taxon>
        <taxon>malvids</taxon>
        <taxon>Malvales</taxon>
        <taxon>Malvaceae</taxon>
        <taxon>Grewioideae</taxon>
        <taxon>Apeibeae</taxon>
        <taxon>Corchorus</taxon>
    </lineage>
</organism>
<proteinExistence type="predicted"/>
<gene>
    <name evidence="1" type="ORF">COLO4_07939</name>
</gene>
<sequence>MDKSNAMTCDERIRRGQPIIYDAMNVNCNSKKSVANRNHVIFPPPWTVESVACFGNAVTGPGLMR</sequence>
<keyword evidence="2" id="KW-1185">Reference proteome</keyword>
<comment type="caution">
    <text evidence="1">The sequence shown here is derived from an EMBL/GenBank/DDBJ whole genome shotgun (WGS) entry which is preliminary data.</text>
</comment>
<evidence type="ECO:0000313" key="1">
    <source>
        <dbReference type="EMBL" id="OMP06742.1"/>
    </source>
</evidence>
<evidence type="ECO:0000313" key="2">
    <source>
        <dbReference type="Proteomes" id="UP000187203"/>
    </source>
</evidence>
<accession>A0A1R3KI25</accession>